<keyword evidence="4 7" id="KW-1140">T=1 icosahedral capsid protein</keyword>
<comment type="similarity">
    <text evidence="2 7">Belongs to the anelloviridae capsid protein family.</text>
</comment>
<evidence type="ECO:0000256" key="2">
    <source>
        <dbReference type="ARBA" id="ARBA00006131"/>
    </source>
</evidence>
<comment type="function">
    <text evidence="7">Self-assembles to form an icosahedral capsid.</text>
</comment>
<accession>A0AAU7SSD1</accession>
<evidence type="ECO:0000256" key="4">
    <source>
        <dbReference type="ARBA" id="ARBA00022431"/>
    </source>
</evidence>
<evidence type="ECO:0000256" key="3">
    <source>
        <dbReference type="ARBA" id="ARBA00018091"/>
    </source>
</evidence>
<proteinExistence type="inferred from homology"/>
<dbReference type="GO" id="GO:0039615">
    <property type="term" value="C:T=1 icosahedral viral capsid"/>
    <property type="evidence" value="ECO:0007669"/>
    <property type="project" value="UniProtKB-UniRule"/>
</dbReference>
<evidence type="ECO:0000256" key="7">
    <source>
        <dbReference type="RuleBase" id="RU361230"/>
    </source>
</evidence>
<organism evidence="9">
    <name type="scientific">Alphatorquevirus homin20</name>
    <dbReference type="NCBI Taxonomy" id="3048422"/>
    <lineage>
        <taxon>Viruses</taxon>
        <taxon>Monodnaviria</taxon>
        <taxon>Shotokuvirae</taxon>
        <taxon>Commensaviricota</taxon>
        <taxon>Cardeaviricetes</taxon>
        <taxon>Sanitavirales</taxon>
        <taxon>Anelloviridae</taxon>
        <taxon>Alphatorquevirus</taxon>
    </lineage>
</organism>
<reference evidence="9" key="1">
    <citation type="submission" date="2024-05" db="EMBL/GenBank/DDBJ databases">
        <authorList>
            <person name="Laubscher F."/>
            <person name="Chudzinski V."/>
            <person name="Cordey S."/>
            <person name="Hosszu-Fellous K."/>
            <person name="Kaiser L."/>
        </authorList>
    </citation>
    <scope>NUCLEOTIDE SEQUENCE</scope>
    <source>
        <strain evidence="9">1221D3-4</strain>
    </source>
</reference>
<keyword evidence="6 7" id="KW-0946">Virion</keyword>
<sequence>MSWWGWRRRWWWKPRRRWRRRRARRPRRLPRRRYRRPARRYRGRRVRRRRAGGWRGRRRYSRRYSRRLTVRRKKKKLTLKIWQPQNIRRCKIRGLLPLLICGHTRSSFNYAIHSDDKTPQQESFGGGLSTVSFSLNVLFDQNQRGLNRWSASNDQLDLARYLGCTFWFYRDKKTDFIVQYDISAPFKLDKNSSPSYHPFMLMKAKHKVLIPSFDTKPKGRKKIKVRIQPPKMFIDKWYTQEDLCPVILVSLAVSAASFTHPFCSPQTANPCITFQVLKEFYYPAMGYGAPETTVTSVFNTLYTTATYWQSHLTPQFVRMPTKNPDNTVNDSATTFNTWVEQKFKTGKLVKYNFPQYNPSIDKLEQLRQYYFEWETKHTGVAVPPTWTTPTSNRYEYHVGMFSPIFLTPFRSAGLDFPRAYQDVTYNPLTDKAVGNRMWFQYNTKIDTQFDARSCKCVLEDMPLYCMAYGYSDFLEQEIGEYQDLEANGYVCVISPYTKPPMFNKHNPQQGYVFYDSQWGNGKWIDGTGFVPIYWLTRWRVELLFQKKVLADIAMSGPFSYPDELKNTVLTAKYRFDFKWGGNLFHQQTIRNPCKPEETSTGRLPRDVQVVDPVTMGPRFVFHSWDWRRGFLSDRALKRMFEKPLDFERFAASPKRPRIFPPTEGQLAREQKEQEESSDSQEESSLTSLEEVPEETKLRVHLRKQLREQRSIRQQLRTMFQQLVKTQAGLHLNPLLSSQL</sequence>
<evidence type="ECO:0000256" key="8">
    <source>
        <dbReference type="SAM" id="MobiDB-lite"/>
    </source>
</evidence>
<keyword evidence="5 7" id="KW-0167">Capsid protein</keyword>
<feature type="region of interest" description="Disordered" evidence="8">
    <location>
        <begin position="652"/>
        <end position="691"/>
    </location>
</feature>
<name>A0AAU7SSD1_9VIRU</name>
<evidence type="ECO:0000256" key="5">
    <source>
        <dbReference type="ARBA" id="ARBA00022561"/>
    </source>
</evidence>
<protein>
    <recommendedName>
        <fullName evidence="3 7">Capsid protein</fullName>
    </recommendedName>
</protein>
<dbReference type="InterPro" id="IPR004219">
    <property type="entry name" value="TTvirus_Unk"/>
</dbReference>
<evidence type="ECO:0000256" key="1">
    <source>
        <dbReference type="ARBA" id="ARBA00004328"/>
    </source>
</evidence>
<evidence type="ECO:0000313" key="9">
    <source>
        <dbReference type="EMBL" id="XBU06513.1"/>
    </source>
</evidence>
<comment type="subcellular location">
    <subcellularLocation>
        <location evidence="1 7">Virion</location>
    </subcellularLocation>
</comment>
<dbReference type="EMBL" id="PP856966">
    <property type="protein sequence ID" value="XBU06513.1"/>
    <property type="molecule type" value="Genomic_DNA"/>
</dbReference>
<dbReference type="Pfam" id="PF02956">
    <property type="entry name" value="TT_ORF1"/>
    <property type="match status" value="1"/>
</dbReference>
<evidence type="ECO:0000256" key="6">
    <source>
        <dbReference type="ARBA" id="ARBA00022844"/>
    </source>
</evidence>